<reference evidence="3" key="1">
    <citation type="submission" date="2020-05" db="EMBL/GenBank/DDBJ databases">
        <authorList>
            <person name="Chiriac C."/>
            <person name="Salcher M."/>
            <person name="Ghai R."/>
            <person name="Kavagutti S V."/>
        </authorList>
    </citation>
    <scope>NUCLEOTIDE SEQUENCE</scope>
</reference>
<dbReference type="EMBL" id="CAFBQU010000048">
    <property type="protein sequence ID" value="CAB5067146.1"/>
    <property type="molecule type" value="Genomic_DNA"/>
</dbReference>
<sequence>MATTPSPDLVLTTVAGDSQTLNEWLTTFHMATVVIDPYTNESSWILDTAARVLRSFMGAAVRVNFIVTASADEAKQFLGPLATEFLTFADPTREAVRQLGLAQLPAFVFIQSDLSIGAAAEGWRPVQWREVATKIATTTSWSQPTIPGPKDPSPYAGTPALV</sequence>
<evidence type="ECO:0000256" key="1">
    <source>
        <dbReference type="SAM" id="MobiDB-lite"/>
    </source>
</evidence>
<proteinExistence type="predicted"/>
<protein>
    <submittedName>
        <fullName evidence="3">Unannotated protein</fullName>
    </submittedName>
</protein>
<evidence type="ECO:0000313" key="3">
    <source>
        <dbReference type="EMBL" id="CAB5067146.1"/>
    </source>
</evidence>
<feature type="region of interest" description="Disordered" evidence="1">
    <location>
        <begin position="139"/>
        <end position="162"/>
    </location>
</feature>
<dbReference type="EMBL" id="CAFBPN010000029">
    <property type="protein sequence ID" value="CAB5018294.1"/>
    <property type="molecule type" value="Genomic_DNA"/>
</dbReference>
<dbReference type="AlphaFoldDB" id="A0A6J7UQH9"/>
<accession>A0A6J7UQH9</accession>
<gene>
    <name evidence="2" type="ORF">UFOPK4098_00705</name>
    <name evidence="3" type="ORF">UFOPK4347_01397</name>
</gene>
<evidence type="ECO:0000313" key="2">
    <source>
        <dbReference type="EMBL" id="CAB5018294.1"/>
    </source>
</evidence>
<organism evidence="3">
    <name type="scientific">freshwater metagenome</name>
    <dbReference type="NCBI Taxonomy" id="449393"/>
    <lineage>
        <taxon>unclassified sequences</taxon>
        <taxon>metagenomes</taxon>
        <taxon>ecological metagenomes</taxon>
    </lineage>
</organism>
<name>A0A6J7UQH9_9ZZZZ</name>